<proteinExistence type="predicted"/>
<dbReference type="InterPro" id="IPR036259">
    <property type="entry name" value="MFS_trans_sf"/>
</dbReference>
<evidence type="ECO:0000313" key="2">
    <source>
        <dbReference type="EMBL" id="XCJ17788.1"/>
    </source>
</evidence>
<dbReference type="PANTHER" id="PTHR37305:SF1">
    <property type="entry name" value="MEMBRANE PROTEIN"/>
    <property type="match status" value="1"/>
</dbReference>
<keyword evidence="1" id="KW-0472">Membrane</keyword>
<dbReference type="GO" id="GO:0140359">
    <property type="term" value="F:ABC-type transporter activity"/>
    <property type="evidence" value="ECO:0007669"/>
    <property type="project" value="InterPro"/>
</dbReference>
<feature type="transmembrane region" description="Helical" evidence="1">
    <location>
        <begin position="241"/>
        <end position="261"/>
    </location>
</feature>
<gene>
    <name evidence="2" type="ORF">ABNN70_04720</name>
</gene>
<dbReference type="PANTHER" id="PTHR37305">
    <property type="entry name" value="INTEGRAL MEMBRANE PROTEIN-RELATED"/>
    <property type="match status" value="1"/>
</dbReference>
<feature type="transmembrane region" description="Helical" evidence="1">
    <location>
        <begin position="213"/>
        <end position="234"/>
    </location>
</feature>
<evidence type="ECO:0000256" key="1">
    <source>
        <dbReference type="SAM" id="Phobius"/>
    </source>
</evidence>
<feature type="transmembrane region" description="Helical" evidence="1">
    <location>
        <begin position="114"/>
        <end position="136"/>
    </location>
</feature>
<dbReference type="GO" id="GO:0005886">
    <property type="term" value="C:plasma membrane"/>
    <property type="evidence" value="ECO:0007669"/>
    <property type="project" value="UniProtKB-SubCell"/>
</dbReference>
<dbReference type="EMBL" id="CP159510">
    <property type="protein sequence ID" value="XCJ17788.1"/>
    <property type="molecule type" value="Genomic_DNA"/>
</dbReference>
<dbReference type="SUPFAM" id="SSF103473">
    <property type="entry name" value="MFS general substrate transporter"/>
    <property type="match status" value="1"/>
</dbReference>
<dbReference type="AlphaFoldDB" id="A0AAU8IHT1"/>
<dbReference type="Pfam" id="PF12679">
    <property type="entry name" value="ABC2_membrane_2"/>
    <property type="match status" value="1"/>
</dbReference>
<feature type="transmembrane region" description="Helical" evidence="1">
    <location>
        <begin position="289"/>
        <end position="311"/>
    </location>
</feature>
<dbReference type="RefSeq" id="WP_129928453.1">
    <property type="nucleotide sequence ID" value="NZ_CP159510.1"/>
</dbReference>
<feature type="transmembrane region" description="Helical" evidence="1">
    <location>
        <begin position="157"/>
        <end position="185"/>
    </location>
</feature>
<reference evidence="2" key="1">
    <citation type="submission" date="2024-06" db="EMBL/GenBank/DDBJ databases">
        <authorList>
            <person name="Fan A."/>
            <person name="Zhang F.Y."/>
            <person name="Zhang L."/>
        </authorList>
    </citation>
    <scope>NUCLEOTIDE SEQUENCE</scope>
    <source>
        <strain evidence="2">Y61</strain>
    </source>
</reference>
<keyword evidence="1" id="KW-0812">Transmembrane</keyword>
<keyword evidence="1" id="KW-1133">Transmembrane helix</keyword>
<protein>
    <submittedName>
        <fullName evidence="2">ABC transporter permease</fullName>
    </submittedName>
</protein>
<organism evidence="2">
    <name type="scientific">Sporolactobacillus sp. Y61</name>
    <dbReference type="NCBI Taxonomy" id="3160863"/>
    <lineage>
        <taxon>Bacteria</taxon>
        <taxon>Bacillati</taxon>
        <taxon>Bacillota</taxon>
        <taxon>Bacilli</taxon>
        <taxon>Bacillales</taxon>
        <taxon>Sporolactobacillaceae</taxon>
        <taxon>Sporolactobacillus</taxon>
    </lineage>
</organism>
<sequence length="318" mass="35516">MTDFFGLIRNENMKIYRRNATKVMIIILLGIILAAGLIIKFNQPEPKENNQWKQELIQENKSLAEQQSQVGGNKQATDYLKKQIAINEYRIDHNLEPAQGETLWKFVESTATNAVILISIFTIIVVSTSIASEFDTGTIKLLLIRPIYRTEILLSKYIASILFAIFCLIVLFIFSWLLGGILFGFGGATEAHLTYADGVVHQTSWTLAILKSYLLNGVSLIMMVTVAGLIAAAFRNSGLAIGLSIFMMMASSIIVTLLSGYDWVKYVLFANMDLSIYTTGTPVRDDMTLGFSLTVLAVYYVLFVIAGWLFFTKRDVKA</sequence>
<feature type="transmembrane region" description="Helical" evidence="1">
    <location>
        <begin position="20"/>
        <end position="39"/>
    </location>
</feature>
<name>A0AAU8IHT1_9BACL</name>
<accession>A0AAU8IHT1</accession>